<dbReference type="GO" id="GO:0003677">
    <property type="term" value="F:DNA binding"/>
    <property type="evidence" value="ECO:0007669"/>
    <property type="project" value="InterPro"/>
</dbReference>
<dbReference type="Gene3D" id="1.20.1060.10">
    <property type="entry name" value="Taq DNA Polymerase, Chain T, domain 4"/>
    <property type="match status" value="1"/>
</dbReference>
<gene>
    <name evidence="4" type="ORF">UFOVP580_1</name>
</gene>
<dbReference type="PANTHER" id="PTHR10133">
    <property type="entry name" value="DNA POLYMERASE I"/>
    <property type="match status" value="1"/>
</dbReference>
<keyword evidence="4" id="KW-0540">Nuclease</keyword>
<keyword evidence="1" id="KW-0235">DNA replication</keyword>
<evidence type="ECO:0000313" key="4">
    <source>
        <dbReference type="EMBL" id="CAB4168648.1"/>
    </source>
</evidence>
<reference evidence="4" key="1">
    <citation type="submission" date="2020-04" db="EMBL/GenBank/DDBJ databases">
        <authorList>
            <person name="Chiriac C."/>
            <person name="Salcher M."/>
            <person name="Ghai R."/>
            <person name="Kavagutti S V."/>
        </authorList>
    </citation>
    <scope>NUCLEOTIDE SEQUENCE</scope>
</reference>
<dbReference type="PRINTS" id="PR00868">
    <property type="entry name" value="DNAPOLI"/>
</dbReference>
<keyword evidence="4" id="KW-0378">Hydrolase</keyword>
<proteinExistence type="predicted"/>
<dbReference type="Gene3D" id="1.10.150.20">
    <property type="entry name" value="5' to 3' exonuclease, C-terminal subdomain"/>
    <property type="match status" value="1"/>
</dbReference>
<dbReference type="NCBIfam" id="NF038380">
    <property type="entry name" value="phage_DpoZ_1"/>
    <property type="match status" value="1"/>
</dbReference>
<protein>
    <submittedName>
        <fullName evidence="4">PolA DNA polymerase I - 3'-5' exonuclease and polymerase domains</fullName>
    </submittedName>
</protein>
<dbReference type="GO" id="GO:0006261">
    <property type="term" value="P:DNA-templated DNA replication"/>
    <property type="evidence" value="ECO:0007669"/>
    <property type="project" value="InterPro"/>
</dbReference>
<dbReference type="SMART" id="SM00482">
    <property type="entry name" value="POLAc"/>
    <property type="match status" value="1"/>
</dbReference>
<dbReference type="GO" id="GO:0006302">
    <property type="term" value="P:double-strand break repair"/>
    <property type="evidence" value="ECO:0007669"/>
    <property type="project" value="TreeGrafter"/>
</dbReference>
<sequence length="611" mass="68914">MDFPNIPAGEIIGLDYETSGLRYWLPDFRVFGIAVAVKDASWYWDVRETPNAVKWLCDMLPTTQLVVAQNAQYEYQCSRQFKIDPRKINWFCTMVNECLINEHHLTYDLASIAKYNNVDSRKLEHLEAIRVAMGWSSAAEVLSRLSEVPPAIVAPYGASDASDALQIYYKQQKPIREQQLERVVHLEQRLLPVLADMSWGGVRVNLEAAHAAIPALDEKEHQLQKEIDEIAGKKFNVNSTPQIRDFFKPEPISKFQWRLIDGTLVGPTKSGKGPSLDQNVLREINHPMAKKIQSLRKTIKLRDTFIRGHVIGSADGDGYVHTQFNQTRNDADAGTVTGRLSSTDPALQQITKRDKENAAILRSLFLADQGEQWLCEDYSQVDFRCGAHLQNDANVIQAYWDDPSLDYHQIVSDMTGIPRNAPYAGAPYTKQINLGLSFGAGKGKLAFMMNMPYEIAERKNKMIYIPGPEAEAVFELYHKKLPGVKVFMKKAETVAKNTGYVRTALGRRLRFPRGMGAHKAAGLLYQAYAADLHKIGLVETDALIREEQLPARLMMSCHDEIGVSSRPDPMVRDKILRAYTNFNSEDSAVQMRVPITASAKFGDNWYEASKD</sequence>
<dbReference type="Gene3D" id="3.30.70.370">
    <property type="match status" value="1"/>
</dbReference>
<evidence type="ECO:0000259" key="3">
    <source>
        <dbReference type="SMART" id="SM00482"/>
    </source>
</evidence>
<dbReference type="InterPro" id="IPR012337">
    <property type="entry name" value="RNaseH-like_sf"/>
</dbReference>
<evidence type="ECO:0000256" key="2">
    <source>
        <dbReference type="ARBA" id="ARBA00023109"/>
    </source>
</evidence>
<accession>A0A6J5PHL0</accession>
<dbReference type="GO" id="GO:0003887">
    <property type="term" value="F:DNA-directed DNA polymerase activity"/>
    <property type="evidence" value="ECO:0007669"/>
    <property type="project" value="InterPro"/>
</dbReference>
<dbReference type="InterPro" id="IPR001098">
    <property type="entry name" value="DNA-dir_DNA_pol_A_palm_dom"/>
</dbReference>
<dbReference type="Gene3D" id="3.30.420.10">
    <property type="entry name" value="Ribonuclease H-like superfamily/Ribonuclease H"/>
    <property type="match status" value="1"/>
</dbReference>
<keyword evidence="4" id="KW-0269">Exonuclease</keyword>
<keyword evidence="2" id="KW-1194">Viral DNA replication</keyword>
<dbReference type="Pfam" id="PF00476">
    <property type="entry name" value="DNA_pol_A"/>
    <property type="match status" value="1"/>
</dbReference>
<dbReference type="SUPFAM" id="SSF56672">
    <property type="entry name" value="DNA/RNA polymerases"/>
    <property type="match status" value="1"/>
</dbReference>
<evidence type="ECO:0000256" key="1">
    <source>
        <dbReference type="ARBA" id="ARBA00022705"/>
    </source>
</evidence>
<dbReference type="GO" id="GO:0004527">
    <property type="term" value="F:exonuclease activity"/>
    <property type="evidence" value="ECO:0007669"/>
    <property type="project" value="UniProtKB-KW"/>
</dbReference>
<dbReference type="InterPro" id="IPR036397">
    <property type="entry name" value="RNaseH_sf"/>
</dbReference>
<name>A0A6J5PHL0_9CAUD</name>
<dbReference type="PANTHER" id="PTHR10133:SF27">
    <property type="entry name" value="DNA POLYMERASE NU"/>
    <property type="match status" value="1"/>
</dbReference>
<dbReference type="EMBL" id="LR796832">
    <property type="protein sequence ID" value="CAB4168648.1"/>
    <property type="molecule type" value="Genomic_DNA"/>
</dbReference>
<dbReference type="InterPro" id="IPR043502">
    <property type="entry name" value="DNA/RNA_pol_sf"/>
</dbReference>
<feature type="domain" description="DNA-directed DNA polymerase family A palm" evidence="3">
    <location>
        <begin position="358"/>
        <end position="569"/>
    </location>
</feature>
<organism evidence="4">
    <name type="scientific">uncultured Caudovirales phage</name>
    <dbReference type="NCBI Taxonomy" id="2100421"/>
    <lineage>
        <taxon>Viruses</taxon>
        <taxon>Duplodnaviria</taxon>
        <taxon>Heunggongvirae</taxon>
        <taxon>Uroviricota</taxon>
        <taxon>Caudoviricetes</taxon>
        <taxon>Peduoviridae</taxon>
        <taxon>Maltschvirus</taxon>
        <taxon>Maltschvirus maltsch</taxon>
    </lineage>
</organism>
<dbReference type="InterPro" id="IPR002298">
    <property type="entry name" value="DNA_polymerase_A"/>
</dbReference>
<dbReference type="GO" id="GO:0039693">
    <property type="term" value="P:viral DNA genome replication"/>
    <property type="evidence" value="ECO:0007669"/>
    <property type="project" value="UniProtKB-KW"/>
</dbReference>
<dbReference type="SUPFAM" id="SSF53098">
    <property type="entry name" value="Ribonuclease H-like"/>
    <property type="match status" value="1"/>
</dbReference>